<dbReference type="PATRIC" id="fig|316.97.peg.1770"/>
<evidence type="ECO:0000313" key="1">
    <source>
        <dbReference type="EMBL" id="AHY42582.1"/>
    </source>
</evidence>
<gene>
    <name evidence="1" type="ORF">UIB01_08825</name>
</gene>
<protein>
    <recommendedName>
        <fullName evidence="3">DUF748 domain-containing protein</fullName>
    </recommendedName>
</protein>
<proteinExistence type="predicted"/>
<dbReference type="AlphaFoldDB" id="A0A023WQW6"/>
<evidence type="ECO:0008006" key="3">
    <source>
        <dbReference type="Google" id="ProtNLM"/>
    </source>
</evidence>
<accession>A0A023WQW6</accession>
<reference evidence="1 2" key="1">
    <citation type="submission" date="2014-03" db="EMBL/GenBank/DDBJ databases">
        <title>Complete genome sequence of Pseudomonas stutzeri 19SMN4.</title>
        <authorList>
            <person name="Brunet-Galmes I."/>
            <person name="Nogales B."/>
            <person name="Busquets A."/>
            <person name="Pena A."/>
            <person name="Gomila M."/>
            <person name="Garcia-Valdes E."/>
            <person name="Lalucat J."/>
            <person name="Bennasar A."/>
            <person name="Bosch R."/>
        </authorList>
    </citation>
    <scope>NUCLEOTIDE SEQUENCE [LARGE SCALE GENOMIC DNA]</scope>
    <source>
        <strain evidence="1 2">19SMN4</strain>
    </source>
</reference>
<dbReference type="Proteomes" id="UP000025238">
    <property type="component" value="Chromosome"/>
</dbReference>
<name>A0A023WQW6_STUST</name>
<dbReference type="EMBL" id="CP007509">
    <property type="protein sequence ID" value="AHY42582.1"/>
    <property type="molecule type" value="Genomic_DNA"/>
</dbReference>
<organism evidence="1 2">
    <name type="scientific">Stutzerimonas stutzeri</name>
    <name type="common">Pseudomonas stutzeri</name>
    <dbReference type="NCBI Taxonomy" id="316"/>
    <lineage>
        <taxon>Bacteria</taxon>
        <taxon>Pseudomonadati</taxon>
        <taxon>Pseudomonadota</taxon>
        <taxon>Gammaproteobacteria</taxon>
        <taxon>Pseudomonadales</taxon>
        <taxon>Pseudomonadaceae</taxon>
        <taxon>Stutzerimonas</taxon>
    </lineage>
</organism>
<dbReference type="OrthoDB" id="9771783at2"/>
<evidence type="ECO:0000313" key="2">
    <source>
        <dbReference type="Proteomes" id="UP000025238"/>
    </source>
</evidence>
<dbReference type="KEGG" id="pstu:UIB01_08825"/>
<sequence length="356" mass="40005">MTRRLLPLWILLSIGLLLLLLHVALPHLVRNYLNEKMADMGDYTGHVEDVDLTWWRGAYRVEGLLIEKKDKRVQAPLLKAPAIDIAISWNGILRHREIVGEVVFEQPHLNFVDGGDSGDSQNGEGVDWRDQLDALVPITLNEIRVVDGQLSFRNFTSDPQVHVYASGIQASLYNLTNTDDADGTRTAFFEGKGKLFNQAPIEATASFDPFTDWEDFEVNLRVTGVPLKQLNDLSRAYANFDFAGGTGDLVVEVEANDSQLDGYIKPLLRNVDIFDYDQDVKNEDKGFLRGLWEAVVGGGQEVLKNQRKDQFATRVELSGTTKQTDVSPFQAFVAILRNAFVEAFTARFERALDEDE</sequence>